<evidence type="ECO:0000256" key="4">
    <source>
        <dbReference type="ARBA" id="ARBA00022801"/>
    </source>
</evidence>
<evidence type="ECO:0000256" key="3">
    <source>
        <dbReference type="ARBA" id="ARBA00022670"/>
    </source>
</evidence>
<reference evidence="9" key="1">
    <citation type="journal article" date="2020" name="mSystems">
        <title>Genome- and Community-Level Interaction Insights into Carbon Utilization and Element Cycling Functions of Hydrothermarchaeota in Hydrothermal Sediment.</title>
        <authorList>
            <person name="Zhou Z."/>
            <person name="Liu Y."/>
            <person name="Xu W."/>
            <person name="Pan J."/>
            <person name="Luo Z.H."/>
            <person name="Li M."/>
        </authorList>
    </citation>
    <scope>NUCLEOTIDE SEQUENCE [LARGE SCALE GENOMIC DNA]</scope>
    <source>
        <strain evidence="9">SpSt-479</strain>
    </source>
</reference>
<keyword evidence="5" id="KW-0862">Zinc</keyword>
<evidence type="ECO:0000256" key="6">
    <source>
        <dbReference type="ARBA" id="ARBA00023049"/>
    </source>
</evidence>
<dbReference type="SMART" id="SM00631">
    <property type="entry name" value="Zn_pept"/>
    <property type="match status" value="1"/>
</dbReference>
<dbReference type="PROSITE" id="PS52035">
    <property type="entry name" value="PEPTIDASE_M14"/>
    <property type="match status" value="1"/>
</dbReference>
<dbReference type="Gene3D" id="3.40.630.10">
    <property type="entry name" value="Zn peptidases"/>
    <property type="match status" value="1"/>
</dbReference>
<comment type="caution">
    <text evidence="9">The sequence shown here is derived from an EMBL/GenBank/DDBJ whole genome shotgun (WGS) entry which is preliminary data.</text>
</comment>
<keyword evidence="6" id="KW-0482">Metalloprotease</keyword>
<evidence type="ECO:0000256" key="5">
    <source>
        <dbReference type="ARBA" id="ARBA00022833"/>
    </source>
</evidence>
<feature type="active site" description="Proton donor/acceptor" evidence="7">
    <location>
        <position position="251"/>
    </location>
</feature>
<gene>
    <name evidence="9" type="ORF">ENS31_03845</name>
</gene>
<dbReference type="SUPFAM" id="SSF53187">
    <property type="entry name" value="Zn-dependent exopeptidases"/>
    <property type="match status" value="1"/>
</dbReference>
<comment type="cofactor">
    <cofactor evidence="1">
        <name>Zn(2+)</name>
        <dbReference type="ChEBI" id="CHEBI:29105"/>
    </cofactor>
</comment>
<keyword evidence="3" id="KW-0645">Protease</keyword>
<comment type="similarity">
    <text evidence="2 7">Belongs to the peptidase M14 family.</text>
</comment>
<name>A0A7V3E654_9BACT</name>
<protein>
    <submittedName>
        <fullName evidence="9">Peptidase M14</fullName>
    </submittedName>
</protein>
<dbReference type="GO" id="GO:0006508">
    <property type="term" value="P:proteolysis"/>
    <property type="evidence" value="ECO:0007669"/>
    <property type="project" value="UniProtKB-KW"/>
</dbReference>
<evidence type="ECO:0000313" key="9">
    <source>
        <dbReference type="EMBL" id="HFI90650.1"/>
    </source>
</evidence>
<keyword evidence="4" id="KW-0378">Hydrolase</keyword>
<proteinExistence type="inferred from homology"/>
<sequence>MNKFKTILLIILLNGMVMPQNYDFEQSLYYNYEFFKEKSLQNRFFKHSDVVRLITNLNKKNLFEVNVAGKSFEGREIFLLSVGSGTKKIFLWSQMHGDEPTATMALFDIFNFFSDTTQYQDVKKLILEKTKIYFMPMVNPDGAEVFKRRNALSIDLNRDASRLQTPEAKILMSVFDSLKADFGFNLHDQNHRYSAGNSFKTAAISFLAPPINYEKQVDEVRLNAIKLIGSLFKMLNKYVPGHIAKYSDDYEPRAFGDTFQRKGTSTILVESGGWQNDPEKQFIRKLNFILLLSVLKQIAENSFVQTSESVYESIPFNEEKMFDVLLRNITLEKNGTEIKIDIGINFEEVLAEDKKTVYKKASIEDIGDLSVFFAYQDIDLSGYKIQEAKTYKAKNFTSEELKNINLTDFYKQGYLTLCTKKEIRKEWFEYPINILSDNKKEVRTKFEIGARPNFILKMNNRVDYVVINGFLHRVSESNNYEGNGLVFK</sequence>
<evidence type="ECO:0000256" key="7">
    <source>
        <dbReference type="PROSITE-ProRule" id="PRU01379"/>
    </source>
</evidence>
<dbReference type="AlphaFoldDB" id="A0A7V3E654"/>
<dbReference type="GO" id="GO:0005615">
    <property type="term" value="C:extracellular space"/>
    <property type="evidence" value="ECO:0007669"/>
    <property type="project" value="TreeGrafter"/>
</dbReference>
<dbReference type="GO" id="GO:0008270">
    <property type="term" value="F:zinc ion binding"/>
    <property type="evidence" value="ECO:0007669"/>
    <property type="project" value="InterPro"/>
</dbReference>
<dbReference type="PANTHER" id="PTHR11705">
    <property type="entry name" value="PROTEASE FAMILY M14 CARBOXYPEPTIDASE A,B"/>
    <property type="match status" value="1"/>
</dbReference>
<feature type="domain" description="Peptidase M14" evidence="8">
    <location>
        <begin position="28"/>
        <end position="286"/>
    </location>
</feature>
<dbReference type="InterPro" id="IPR000834">
    <property type="entry name" value="Peptidase_M14"/>
</dbReference>
<dbReference type="Pfam" id="PF00246">
    <property type="entry name" value="Peptidase_M14"/>
    <property type="match status" value="1"/>
</dbReference>
<accession>A0A7V3E654</accession>
<evidence type="ECO:0000259" key="8">
    <source>
        <dbReference type="PROSITE" id="PS52035"/>
    </source>
</evidence>
<dbReference type="GO" id="GO:0004181">
    <property type="term" value="F:metallocarboxypeptidase activity"/>
    <property type="evidence" value="ECO:0007669"/>
    <property type="project" value="InterPro"/>
</dbReference>
<dbReference type="PANTHER" id="PTHR11705:SF143">
    <property type="entry name" value="SLL0236 PROTEIN"/>
    <property type="match status" value="1"/>
</dbReference>
<dbReference type="EMBL" id="DSUJ01000008">
    <property type="protein sequence ID" value="HFI90650.1"/>
    <property type="molecule type" value="Genomic_DNA"/>
</dbReference>
<evidence type="ECO:0000256" key="1">
    <source>
        <dbReference type="ARBA" id="ARBA00001947"/>
    </source>
</evidence>
<evidence type="ECO:0000256" key="2">
    <source>
        <dbReference type="ARBA" id="ARBA00005988"/>
    </source>
</evidence>
<organism evidence="9">
    <name type="scientific">Ignavibacterium album</name>
    <dbReference type="NCBI Taxonomy" id="591197"/>
    <lineage>
        <taxon>Bacteria</taxon>
        <taxon>Pseudomonadati</taxon>
        <taxon>Ignavibacteriota</taxon>
        <taxon>Ignavibacteria</taxon>
        <taxon>Ignavibacteriales</taxon>
        <taxon>Ignavibacteriaceae</taxon>
        <taxon>Ignavibacterium</taxon>
    </lineage>
</organism>